<sequence>MTNIRICQWKDGMHRVRKDFRDLTQDPYVAEGFRRKHIVRYRVLKKSDGCPSRTELLELPQQPLFQGKRFNPVHGGIHRAYPLFTPNLHSMMIIKEFVKQTRVQEGACILVQAQRITCTSSQEGQPSVENWHQDDVDEVGILCVTRKNIVGGDARAPKVIVTCFAGRQGYLSILYEYLAILVRDGLVHEVHLWNYTRDEQDEIWIRSGRFNKYNLPQFTVKEPPSKGDWSNYYQYYAANQDALFDDDVLIKLDDDVVYIDVAGFAAFIDRRRKEKNHLFAFPNIINNGVCAYYQTMYGFTAGYFEPDELPYDTFYGRVVTDGVLAKRLHEMFLSNVQGFTSRARSLAQPVVVHKMGDRISINFFAVLGKDIGVFADIVSDDEHECTVELTKKHSRQHYIDMSLVIAVNVSALRMATVKNTMENIPHSVF</sequence>
<protein>
    <submittedName>
        <fullName evidence="1">Uncharacterized protein</fullName>
    </submittedName>
</protein>
<gene>
    <name evidence="1" type="ORF">TSOC_002728</name>
</gene>
<name>A0A2J8ADE4_9CHLO</name>
<dbReference type="InterPro" id="IPR018724">
    <property type="entry name" value="2OG-Fe_dioxygenase"/>
</dbReference>
<dbReference type="EMBL" id="PGGS01000053">
    <property type="protein sequence ID" value="PNH10540.1"/>
    <property type="molecule type" value="Genomic_DNA"/>
</dbReference>
<organism evidence="1 2">
    <name type="scientific">Tetrabaena socialis</name>
    <dbReference type="NCBI Taxonomy" id="47790"/>
    <lineage>
        <taxon>Eukaryota</taxon>
        <taxon>Viridiplantae</taxon>
        <taxon>Chlorophyta</taxon>
        <taxon>core chlorophytes</taxon>
        <taxon>Chlorophyceae</taxon>
        <taxon>CS clade</taxon>
        <taxon>Chlamydomonadales</taxon>
        <taxon>Tetrabaenaceae</taxon>
        <taxon>Tetrabaena</taxon>
    </lineage>
</organism>
<dbReference type="Proteomes" id="UP000236333">
    <property type="component" value="Unassembled WGS sequence"/>
</dbReference>
<dbReference type="Gene3D" id="2.60.120.620">
    <property type="entry name" value="q2cbj1_9rhob like domain"/>
    <property type="match status" value="1"/>
</dbReference>
<evidence type="ECO:0000313" key="1">
    <source>
        <dbReference type="EMBL" id="PNH10540.1"/>
    </source>
</evidence>
<evidence type="ECO:0000313" key="2">
    <source>
        <dbReference type="Proteomes" id="UP000236333"/>
    </source>
</evidence>
<comment type="caution">
    <text evidence="1">The sequence shown here is derived from an EMBL/GenBank/DDBJ whole genome shotgun (WGS) entry which is preliminary data.</text>
</comment>
<keyword evidence="2" id="KW-1185">Reference proteome</keyword>
<dbReference type="Pfam" id="PF10014">
    <property type="entry name" value="2OG-Fe_Oxy_2"/>
    <property type="match status" value="1"/>
</dbReference>
<proteinExistence type="predicted"/>
<reference evidence="1 2" key="1">
    <citation type="journal article" date="2017" name="Mol. Biol. Evol.">
        <title>The 4-celled Tetrabaena socialis nuclear genome reveals the essential components for genetic control of cell number at the origin of multicellularity in the volvocine lineage.</title>
        <authorList>
            <person name="Featherston J."/>
            <person name="Arakaki Y."/>
            <person name="Hanschen E.R."/>
            <person name="Ferris P.J."/>
            <person name="Michod R.E."/>
            <person name="Olson B.J.S.C."/>
            <person name="Nozaki H."/>
            <person name="Durand P.M."/>
        </authorList>
    </citation>
    <scope>NUCLEOTIDE SEQUENCE [LARGE SCALE GENOMIC DNA]</scope>
    <source>
        <strain evidence="1 2">NIES-571</strain>
    </source>
</reference>
<dbReference type="GO" id="GO:0051213">
    <property type="term" value="F:dioxygenase activity"/>
    <property type="evidence" value="ECO:0007669"/>
    <property type="project" value="InterPro"/>
</dbReference>
<accession>A0A2J8ADE4</accession>
<dbReference type="AlphaFoldDB" id="A0A2J8ADE4"/>